<gene>
    <name evidence="1" type="ORF">SPI_06247</name>
</gene>
<evidence type="ECO:0000313" key="2">
    <source>
        <dbReference type="Proteomes" id="UP000076874"/>
    </source>
</evidence>
<dbReference type="EMBL" id="AZHD01000011">
    <property type="protein sequence ID" value="OAA59045.1"/>
    <property type="molecule type" value="Genomic_DNA"/>
</dbReference>
<keyword evidence="2" id="KW-1185">Reference proteome</keyword>
<organism evidence="1 2">
    <name type="scientific">Niveomyces insectorum RCEF 264</name>
    <dbReference type="NCBI Taxonomy" id="1081102"/>
    <lineage>
        <taxon>Eukaryota</taxon>
        <taxon>Fungi</taxon>
        <taxon>Dikarya</taxon>
        <taxon>Ascomycota</taxon>
        <taxon>Pezizomycotina</taxon>
        <taxon>Sordariomycetes</taxon>
        <taxon>Hypocreomycetidae</taxon>
        <taxon>Hypocreales</taxon>
        <taxon>Cordycipitaceae</taxon>
        <taxon>Niveomyces</taxon>
    </lineage>
</organism>
<proteinExistence type="predicted"/>
<name>A0A167RXW5_9HYPO</name>
<sequence length="69" mass="7877">MSANSLSVYVTVYEYKGVLRPQFTREFMRHSSILGLITEAEKEKAEEEQKKAIALPFASETPNKRALKD</sequence>
<evidence type="ECO:0000313" key="1">
    <source>
        <dbReference type="EMBL" id="OAA59045.1"/>
    </source>
</evidence>
<dbReference type="AlphaFoldDB" id="A0A167RXW5"/>
<reference evidence="1 2" key="1">
    <citation type="journal article" date="2016" name="Genome Biol. Evol.">
        <title>Divergent and convergent evolution of fungal pathogenicity.</title>
        <authorList>
            <person name="Shang Y."/>
            <person name="Xiao G."/>
            <person name="Zheng P."/>
            <person name="Cen K."/>
            <person name="Zhan S."/>
            <person name="Wang C."/>
        </authorList>
    </citation>
    <scope>NUCLEOTIDE SEQUENCE [LARGE SCALE GENOMIC DNA]</scope>
    <source>
        <strain evidence="1 2">RCEF 264</strain>
    </source>
</reference>
<protein>
    <submittedName>
        <fullName evidence="1">Uncharacterized protein</fullName>
    </submittedName>
</protein>
<accession>A0A167RXW5</accession>
<dbReference type="Proteomes" id="UP000076874">
    <property type="component" value="Unassembled WGS sequence"/>
</dbReference>
<comment type="caution">
    <text evidence="1">The sequence shown here is derived from an EMBL/GenBank/DDBJ whole genome shotgun (WGS) entry which is preliminary data.</text>
</comment>